<dbReference type="AlphaFoldDB" id="A0A8C5TIC4"/>
<accession>A0A8C5TIC4</accession>
<evidence type="ECO:0000313" key="1">
    <source>
        <dbReference type="Ensembl" id="ENSMCSP00000008427.1"/>
    </source>
</evidence>
<dbReference type="GO" id="GO:0034080">
    <property type="term" value="P:CENP-A containing chromatin assembly"/>
    <property type="evidence" value="ECO:0007669"/>
    <property type="project" value="TreeGrafter"/>
</dbReference>
<dbReference type="Ensembl" id="ENSMCST00000008630.1">
    <property type="protein sequence ID" value="ENSMCSP00000008427.1"/>
    <property type="gene ID" value="ENSMCSG00000005992.1"/>
</dbReference>
<reference evidence="1" key="1">
    <citation type="submission" date="2025-08" db="UniProtKB">
        <authorList>
            <consortium name="Ensembl"/>
        </authorList>
    </citation>
    <scope>IDENTIFICATION</scope>
</reference>
<dbReference type="Proteomes" id="UP000694560">
    <property type="component" value="Unplaced"/>
</dbReference>
<reference evidence="1" key="2">
    <citation type="submission" date="2025-09" db="UniProtKB">
        <authorList>
            <consortium name="Ensembl"/>
        </authorList>
    </citation>
    <scope>IDENTIFICATION</scope>
</reference>
<dbReference type="Gene3D" id="6.10.250.2320">
    <property type="match status" value="1"/>
</dbReference>
<proteinExistence type="predicted"/>
<dbReference type="PANTHER" id="PTHR15992">
    <property type="entry name" value="HOLLIDAY JUNCTION RECOGNITION PROTEIN"/>
    <property type="match status" value="1"/>
</dbReference>
<evidence type="ECO:0000313" key="2">
    <source>
        <dbReference type="Proteomes" id="UP000694560"/>
    </source>
</evidence>
<sequence length="81" mass="9590">MDRDARLQEGLQRSKARFVDTMNSILERYNHPFEDDFLVSMDTLTYDTPDGKNFLNLQYLHALIFYRRCTLGEEGNIRTVL</sequence>
<protein>
    <submittedName>
        <fullName evidence="1">Uncharacterized protein</fullName>
    </submittedName>
</protein>
<dbReference type="OrthoDB" id="9948556at2759"/>
<dbReference type="GO" id="GO:0042393">
    <property type="term" value="F:histone binding"/>
    <property type="evidence" value="ECO:0007669"/>
    <property type="project" value="TreeGrafter"/>
</dbReference>
<organism evidence="1 2">
    <name type="scientific">Malurus cyaneus samueli</name>
    <dbReference type="NCBI Taxonomy" id="2593467"/>
    <lineage>
        <taxon>Eukaryota</taxon>
        <taxon>Metazoa</taxon>
        <taxon>Chordata</taxon>
        <taxon>Craniata</taxon>
        <taxon>Vertebrata</taxon>
        <taxon>Euteleostomi</taxon>
        <taxon>Archelosauria</taxon>
        <taxon>Archosauria</taxon>
        <taxon>Dinosauria</taxon>
        <taxon>Saurischia</taxon>
        <taxon>Theropoda</taxon>
        <taxon>Coelurosauria</taxon>
        <taxon>Aves</taxon>
        <taxon>Neognathae</taxon>
        <taxon>Neoaves</taxon>
        <taxon>Telluraves</taxon>
        <taxon>Australaves</taxon>
        <taxon>Passeriformes</taxon>
        <taxon>Meliphagoidea</taxon>
        <taxon>Maluridae</taxon>
        <taxon>Malurus</taxon>
    </lineage>
</organism>
<keyword evidence="2" id="KW-1185">Reference proteome</keyword>
<name>A0A8C5TIC4_9PASS</name>
<dbReference type="PANTHER" id="PTHR15992:SF5">
    <property type="entry name" value="HOLLIDAY JUNCTION RECOGNITION PROTEIN"/>
    <property type="match status" value="1"/>
</dbReference>
<dbReference type="GO" id="GO:0000775">
    <property type="term" value="C:chromosome, centromeric region"/>
    <property type="evidence" value="ECO:0007669"/>
    <property type="project" value="TreeGrafter"/>
</dbReference>